<dbReference type="GeneID" id="57435468"/>
<reference evidence="1 2" key="2">
    <citation type="submission" date="2007-06" db="EMBL/GenBank/DDBJ databases">
        <title>Draft genome sequence of Ruminococcus gnavus (ATCC 29149).</title>
        <authorList>
            <person name="Sudarsanam P."/>
            <person name="Ley R."/>
            <person name="Guruge J."/>
            <person name="Turnbaugh P.J."/>
            <person name="Mahowald M."/>
            <person name="Liep D."/>
            <person name="Gordon J."/>
        </authorList>
    </citation>
    <scope>NUCLEOTIDE SEQUENCE [LARGE SCALE GENOMIC DNA]</scope>
    <source>
        <strain evidence="1 2">ATCC 29149</strain>
    </source>
</reference>
<name>A7AXP8_MEDG7</name>
<dbReference type="Proteomes" id="UP000004410">
    <property type="component" value="Unassembled WGS sequence"/>
</dbReference>
<comment type="caution">
    <text evidence="1">The sequence shown here is derived from an EMBL/GenBank/DDBJ whole genome shotgun (WGS) entry which is preliminary data.</text>
</comment>
<sequence length="57" mass="6684">MRIKLEMGEWIIDDEYFITNGLNGYEVYICGSEDSEAKEVYASDSFEECLTWIYNSL</sequence>
<organism evidence="1 2">
    <name type="scientific">Mediterraneibacter gnavus (strain ATCC 29149 / DSM 114966 / JCM 6515 / VPI C7-9)</name>
    <name type="common">Ruminococcus gnavus</name>
    <dbReference type="NCBI Taxonomy" id="411470"/>
    <lineage>
        <taxon>Bacteria</taxon>
        <taxon>Bacillati</taxon>
        <taxon>Bacillota</taxon>
        <taxon>Clostridia</taxon>
        <taxon>Lachnospirales</taxon>
        <taxon>Lachnospiraceae</taxon>
        <taxon>Mediterraneibacter</taxon>
    </lineage>
</organism>
<dbReference type="AlphaFoldDB" id="A7AXP8"/>
<evidence type="ECO:0000313" key="2">
    <source>
        <dbReference type="Proteomes" id="UP000004410"/>
    </source>
</evidence>
<dbReference type="EMBL" id="AAYG02000001">
    <property type="protein sequence ID" value="EDN79549.1"/>
    <property type="molecule type" value="Genomic_DNA"/>
</dbReference>
<gene>
    <name evidence="1" type="ORF">RUMGNA_00060</name>
</gene>
<dbReference type="RefSeq" id="WP_004840047.1">
    <property type="nucleotide sequence ID" value="NZ_AAYG02000001.1"/>
</dbReference>
<reference evidence="1 2" key="1">
    <citation type="submission" date="2007-04" db="EMBL/GenBank/DDBJ databases">
        <authorList>
            <person name="Fulton L."/>
            <person name="Clifton S."/>
            <person name="Fulton B."/>
            <person name="Xu J."/>
            <person name="Minx P."/>
            <person name="Pepin K.H."/>
            <person name="Johnson M."/>
            <person name="Thiruvilangam P."/>
            <person name="Bhonagiri V."/>
            <person name="Nash W.E."/>
            <person name="Mardis E.R."/>
            <person name="Wilson R.K."/>
        </authorList>
    </citation>
    <scope>NUCLEOTIDE SEQUENCE [LARGE SCALE GENOMIC DNA]</scope>
    <source>
        <strain evidence="1 2">ATCC 29149</strain>
    </source>
</reference>
<proteinExistence type="predicted"/>
<protein>
    <recommendedName>
        <fullName evidence="3">SMI1/KNR4 family protein</fullName>
    </recommendedName>
</protein>
<evidence type="ECO:0000313" key="1">
    <source>
        <dbReference type="EMBL" id="EDN79549.1"/>
    </source>
</evidence>
<accession>A7AXP8</accession>
<evidence type="ECO:0008006" key="3">
    <source>
        <dbReference type="Google" id="ProtNLM"/>
    </source>
</evidence>
<dbReference type="PaxDb" id="411470-RUMGNA_00060"/>